<feature type="domain" description="ResB-like" evidence="8">
    <location>
        <begin position="65"/>
        <end position="531"/>
    </location>
</feature>
<dbReference type="InterPro" id="IPR023494">
    <property type="entry name" value="Cyt_c_bgen_Ccs1/CcsB/ResB"/>
</dbReference>
<dbReference type="Pfam" id="PF05140">
    <property type="entry name" value="ResB"/>
    <property type="match status" value="1"/>
</dbReference>
<evidence type="ECO:0000256" key="7">
    <source>
        <dbReference type="SAM" id="Phobius"/>
    </source>
</evidence>
<keyword evidence="10" id="KW-1185">Reference proteome</keyword>
<dbReference type="RefSeq" id="WP_142261106.1">
    <property type="nucleotide sequence ID" value="NZ_BMPV01000002.1"/>
</dbReference>
<protein>
    <submittedName>
        <fullName evidence="9">Cytochrome c biogenesis protein</fullName>
    </submittedName>
</protein>
<organism evidence="9 10">
    <name type="scientific">Thermopolyspora flexuosa</name>
    <dbReference type="NCBI Taxonomy" id="103836"/>
    <lineage>
        <taxon>Bacteria</taxon>
        <taxon>Bacillati</taxon>
        <taxon>Actinomycetota</taxon>
        <taxon>Actinomycetes</taxon>
        <taxon>Streptosporangiales</taxon>
        <taxon>Streptosporangiaceae</taxon>
        <taxon>Thermopolyspora</taxon>
    </lineage>
</organism>
<evidence type="ECO:0000256" key="6">
    <source>
        <dbReference type="SAM" id="MobiDB-lite"/>
    </source>
</evidence>
<dbReference type="PANTHER" id="PTHR31566:SF0">
    <property type="entry name" value="CYTOCHROME C BIOGENESIS PROTEIN CCS1, CHLOROPLASTIC"/>
    <property type="match status" value="1"/>
</dbReference>
<proteinExistence type="predicted"/>
<dbReference type="AlphaFoldDB" id="A0A543J3H1"/>
<evidence type="ECO:0000313" key="10">
    <source>
        <dbReference type="Proteomes" id="UP000319213"/>
    </source>
</evidence>
<sequence>MSRSHVPGESGAERPAAAAEAATVATAPGEEAVAPEETAAAPPRRPAGFGPVAWLRWGWRTLTSMRTALILLFLFAVASVPGSIFPQRGVSPEKVAEYFRDSPALAEWLDRLYLFDVFQAPWYAAIYLLLFVSLLGCVLPRSVTLYRELRRRPPAAPRNLSRLPRHAAFHGEAEVAELAAHLRRKGFRVATGPDWVAGEKGYLREVGNLLFHFALIGILVAVGVGAVYGYRGNVLVVEGEGFANTVAVYDRFQPGRLVTADSLAPFTFTLRDFQATYQAEGERQGQALDYVARLGVTDRPGAPERAYDLRVNEPLNVDGTQTYLLNHGYAPVVKVTDGEGQVAFEGPVPCLPVDQRTLTSECVIKVPDARPRQLGFLARFLPSTASAEGGYVSVFPAAINPTVQIWAFSGDLGLDDGVPQSVYQLDTDKLQPLVMQSDPLQPGQRLTLPDGAGTIEFTGVKEWITLQITYDPGRLPALVSAVVATVALVLSLVVRRRRVWIRVSRADGPATIEVGGLARTEGNVNFTEEFDEIVGSLRGRFAAASDERPATAASDAEQRPVAAATDTERPVRGRTAKE</sequence>
<keyword evidence="4 7" id="KW-1133">Transmembrane helix</keyword>
<evidence type="ECO:0000256" key="3">
    <source>
        <dbReference type="ARBA" id="ARBA00022748"/>
    </source>
</evidence>
<gene>
    <name evidence="9" type="ORF">FHX40_4127</name>
</gene>
<feature type="transmembrane region" description="Helical" evidence="7">
    <location>
        <begin position="122"/>
        <end position="143"/>
    </location>
</feature>
<dbReference type="EMBL" id="VFPQ01000001">
    <property type="protein sequence ID" value="TQM77364.1"/>
    <property type="molecule type" value="Genomic_DNA"/>
</dbReference>
<dbReference type="OrthoDB" id="3949537at2"/>
<keyword evidence="3" id="KW-0201">Cytochrome c-type biogenesis</keyword>
<evidence type="ECO:0000256" key="5">
    <source>
        <dbReference type="ARBA" id="ARBA00023136"/>
    </source>
</evidence>
<keyword evidence="2 7" id="KW-0812">Transmembrane</keyword>
<comment type="subcellular location">
    <subcellularLocation>
        <location evidence="1">Membrane</location>
        <topology evidence="1">Multi-pass membrane protein</topology>
    </subcellularLocation>
</comment>
<accession>A0A543J3H1</accession>
<evidence type="ECO:0000256" key="2">
    <source>
        <dbReference type="ARBA" id="ARBA00022692"/>
    </source>
</evidence>
<comment type="caution">
    <text evidence="9">The sequence shown here is derived from an EMBL/GenBank/DDBJ whole genome shotgun (WGS) entry which is preliminary data.</text>
</comment>
<evidence type="ECO:0000259" key="8">
    <source>
        <dbReference type="Pfam" id="PF05140"/>
    </source>
</evidence>
<feature type="transmembrane region" description="Helical" evidence="7">
    <location>
        <begin position="475"/>
        <end position="494"/>
    </location>
</feature>
<dbReference type="Proteomes" id="UP000319213">
    <property type="component" value="Unassembled WGS sequence"/>
</dbReference>
<feature type="transmembrane region" description="Helical" evidence="7">
    <location>
        <begin position="209"/>
        <end position="230"/>
    </location>
</feature>
<feature type="region of interest" description="Disordered" evidence="6">
    <location>
        <begin position="1"/>
        <end position="44"/>
    </location>
</feature>
<reference evidence="9 10" key="1">
    <citation type="submission" date="2019-06" db="EMBL/GenBank/DDBJ databases">
        <title>Sequencing the genomes of 1000 actinobacteria strains.</title>
        <authorList>
            <person name="Klenk H.-P."/>
        </authorList>
    </citation>
    <scope>NUCLEOTIDE SEQUENCE [LARGE SCALE GENOMIC DNA]</scope>
    <source>
        <strain evidence="9 10">DSM 43186</strain>
    </source>
</reference>
<evidence type="ECO:0000313" key="9">
    <source>
        <dbReference type="EMBL" id="TQM77364.1"/>
    </source>
</evidence>
<dbReference type="GO" id="GO:0017004">
    <property type="term" value="P:cytochrome complex assembly"/>
    <property type="evidence" value="ECO:0007669"/>
    <property type="project" value="UniProtKB-KW"/>
</dbReference>
<feature type="region of interest" description="Disordered" evidence="6">
    <location>
        <begin position="545"/>
        <end position="578"/>
    </location>
</feature>
<keyword evidence="5 7" id="KW-0472">Membrane</keyword>
<dbReference type="InterPro" id="IPR007816">
    <property type="entry name" value="ResB-like_domain"/>
</dbReference>
<evidence type="ECO:0000256" key="1">
    <source>
        <dbReference type="ARBA" id="ARBA00004141"/>
    </source>
</evidence>
<evidence type="ECO:0000256" key="4">
    <source>
        <dbReference type="ARBA" id="ARBA00022989"/>
    </source>
</evidence>
<feature type="compositionally biased region" description="Low complexity" evidence="6">
    <location>
        <begin position="13"/>
        <end position="44"/>
    </location>
</feature>
<dbReference type="GO" id="GO:0016020">
    <property type="term" value="C:membrane"/>
    <property type="evidence" value="ECO:0007669"/>
    <property type="project" value="UniProtKB-SubCell"/>
</dbReference>
<feature type="transmembrane region" description="Helical" evidence="7">
    <location>
        <begin position="68"/>
        <end position="85"/>
    </location>
</feature>
<dbReference type="PANTHER" id="PTHR31566">
    <property type="entry name" value="CYTOCHROME C BIOGENESIS PROTEIN CCS1, CHLOROPLASTIC"/>
    <property type="match status" value="1"/>
</dbReference>
<name>A0A543J3H1_9ACTN</name>
<feature type="compositionally biased region" description="Basic and acidic residues" evidence="6">
    <location>
        <begin position="566"/>
        <end position="578"/>
    </location>
</feature>